<feature type="domain" description="NADPH-dependent FMN reductase-like" evidence="1">
    <location>
        <begin position="2"/>
        <end position="144"/>
    </location>
</feature>
<dbReference type="GO" id="GO:0016491">
    <property type="term" value="F:oxidoreductase activity"/>
    <property type="evidence" value="ECO:0007669"/>
    <property type="project" value="InterPro"/>
</dbReference>
<dbReference type="Pfam" id="PF03358">
    <property type="entry name" value="FMN_red"/>
    <property type="match status" value="1"/>
</dbReference>
<accession>A0A0R1UT93</accession>
<dbReference type="Proteomes" id="UP000051084">
    <property type="component" value="Unassembled WGS sequence"/>
</dbReference>
<gene>
    <name evidence="2" type="ORF">FC21_GL000157</name>
</gene>
<sequence length="178" mass="19152">MTKLLVFGGSLRHHSFNYQLAQAIVAQLDPQVEVTWADLSALPLLNQDLESTTPTAVQTLRDQVLAADKLLIVSPEYNESIPAYLKNALDWLSRPMDVNDRHSAAASANKPVAIASAAGKDAGLPVRQQLDHLVRFIGMQPITASLGVALPVESWTSGDLILDADYQTAVANFAHALG</sequence>
<dbReference type="Gene3D" id="3.40.50.360">
    <property type="match status" value="1"/>
</dbReference>
<dbReference type="InterPro" id="IPR005025">
    <property type="entry name" value="FMN_Rdtase-like_dom"/>
</dbReference>
<evidence type="ECO:0000313" key="2">
    <source>
        <dbReference type="EMBL" id="KRL96358.1"/>
    </source>
</evidence>
<dbReference type="PANTHER" id="PTHR30543">
    <property type="entry name" value="CHROMATE REDUCTASE"/>
    <property type="match status" value="1"/>
</dbReference>
<organism evidence="2 3">
    <name type="scientific">Limosilactobacillus equigenerosi DSM 18793 = JCM 14505</name>
    <dbReference type="NCBI Taxonomy" id="1423742"/>
    <lineage>
        <taxon>Bacteria</taxon>
        <taxon>Bacillati</taxon>
        <taxon>Bacillota</taxon>
        <taxon>Bacilli</taxon>
        <taxon>Lactobacillales</taxon>
        <taxon>Lactobacillaceae</taxon>
        <taxon>Limosilactobacillus</taxon>
    </lineage>
</organism>
<dbReference type="PATRIC" id="fig|1423742.4.peg.169"/>
<dbReference type="RefSeq" id="WP_054653422.1">
    <property type="nucleotide sequence ID" value="NZ_AZGC01000008.1"/>
</dbReference>
<reference evidence="2 3" key="1">
    <citation type="journal article" date="2015" name="Genome Announc.">
        <title>Expanding the biotechnology potential of lactobacilli through comparative genomics of 213 strains and associated genera.</title>
        <authorList>
            <person name="Sun Z."/>
            <person name="Harris H.M."/>
            <person name="McCann A."/>
            <person name="Guo C."/>
            <person name="Argimon S."/>
            <person name="Zhang W."/>
            <person name="Yang X."/>
            <person name="Jeffery I.B."/>
            <person name="Cooney J.C."/>
            <person name="Kagawa T.F."/>
            <person name="Liu W."/>
            <person name="Song Y."/>
            <person name="Salvetti E."/>
            <person name="Wrobel A."/>
            <person name="Rasinkangas P."/>
            <person name="Parkhill J."/>
            <person name="Rea M.C."/>
            <person name="O'Sullivan O."/>
            <person name="Ritari J."/>
            <person name="Douillard F.P."/>
            <person name="Paul Ross R."/>
            <person name="Yang R."/>
            <person name="Briner A.E."/>
            <person name="Felis G.E."/>
            <person name="de Vos W.M."/>
            <person name="Barrangou R."/>
            <person name="Klaenhammer T.R."/>
            <person name="Caufield P.W."/>
            <person name="Cui Y."/>
            <person name="Zhang H."/>
            <person name="O'Toole P.W."/>
        </authorList>
    </citation>
    <scope>NUCLEOTIDE SEQUENCE [LARGE SCALE GENOMIC DNA]</scope>
    <source>
        <strain evidence="2 3">DSM 18793</strain>
    </source>
</reference>
<dbReference type="InterPro" id="IPR029039">
    <property type="entry name" value="Flavoprotein-like_sf"/>
</dbReference>
<keyword evidence="3" id="KW-1185">Reference proteome</keyword>
<dbReference type="SUPFAM" id="SSF52218">
    <property type="entry name" value="Flavoproteins"/>
    <property type="match status" value="1"/>
</dbReference>
<dbReference type="GO" id="GO:0010181">
    <property type="term" value="F:FMN binding"/>
    <property type="evidence" value="ECO:0007669"/>
    <property type="project" value="TreeGrafter"/>
</dbReference>
<protein>
    <recommendedName>
        <fullName evidence="1">NADPH-dependent FMN reductase-like domain-containing protein</fullName>
    </recommendedName>
</protein>
<dbReference type="OrthoDB" id="9812295at2"/>
<comment type="caution">
    <text evidence="2">The sequence shown here is derived from an EMBL/GenBank/DDBJ whole genome shotgun (WGS) entry which is preliminary data.</text>
</comment>
<dbReference type="PANTHER" id="PTHR30543:SF21">
    <property type="entry name" value="NAD(P)H-DEPENDENT FMN REDUCTASE LOT6"/>
    <property type="match status" value="1"/>
</dbReference>
<dbReference type="EMBL" id="AZGC01000008">
    <property type="protein sequence ID" value="KRL96358.1"/>
    <property type="molecule type" value="Genomic_DNA"/>
</dbReference>
<dbReference type="STRING" id="417373.GCA_001570685_01161"/>
<proteinExistence type="predicted"/>
<dbReference type="InterPro" id="IPR050712">
    <property type="entry name" value="NAD(P)H-dep_reductase"/>
</dbReference>
<dbReference type="GO" id="GO:0005829">
    <property type="term" value="C:cytosol"/>
    <property type="evidence" value="ECO:0007669"/>
    <property type="project" value="TreeGrafter"/>
</dbReference>
<name>A0A0R1UT93_9LACO</name>
<evidence type="ECO:0000259" key="1">
    <source>
        <dbReference type="Pfam" id="PF03358"/>
    </source>
</evidence>
<dbReference type="AlphaFoldDB" id="A0A0R1UT93"/>
<evidence type="ECO:0000313" key="3">
    <source>
        <dbReference type="Proteomes" id="UP000051084"/>
    </source>
</evidence>